<dbReference type="EMBL" id="ML979134">
    <property type="protein sequence ID" value="KAF1918298.1"/>
    <property type="molecule type" value="Genomic_DNA"/>
</dbReference>
<gene>
    <name evidence="2" type="ORF">BDU57DRAFT_537870</name>
</gene>
<proteinExistence type="predicted"/>
<dbReference type="OrthoDB" id="3790043at2759"/>
<evidence type="ECO:0000256" key="1">
    <source>
        <dbReference type="SAM" id="Phobius"/>
    </source>
</evidence>
<dbReference type="Proteomes" id="UP000800096">
    <property type="component" value="Unassembled WGS sequence"/>
</dbReference>
<keyword evidence="1" id="KW-0472">Membrane</keyword>
<protein>
    <submittedName>
        <fullName evidence="2">Uncharacterized protein</fullName>
    </submittedName>
</protein>
<feature type="transmembrane region" description="Helical" evidence="1">
    <location>
        <begin position="21"/>
        <end position="40"/>
    </location>
</feature>
<keyword evidence="1" id="KW-0812">Transmembrane</keyword>
<keyword evidence="3" id="KW-1185">Reference proteome</keyword>
<keyword evidence="1" id="KW-1133">Transmembrane helix</keyword>
<name>A0A6A5QTW1_AMPQU</name>
<sequence>MGKADTHILNFKTPAPSRTRPIVAAILLVLCIPIFFYHVLPGFTHATDDFLSLLTMQLRGHASRADFCTSEVGNTHCCSLVLDAAPCVDDCRKQHVDRVTYTLTKEYEECSDKCLAHYNSACQRAED</sequence>
<evidence type="ECO:0000313" key="3">
    <source>
        <dbReference type="Proteomes" id="UP000800096"/>
    </source>
</evidence>
<accession>A0A6A5QTW1</accession>
<reference evidence="2" key="1">
    <citation type="journal article" date="2020" name="Stud. Mycol.">
        <title>101 Dothideomycetes genomes: a test case for predicting lifestyles and emergence of pathogens.</title>
        <authorList>
            <person name="Haridas S."/>
            <person name="Albert R."/>
            <person name="Binder M."/>
            <person name="Bloem J."/>
            <person name="Labutti K."/>
            <person name="Salamov A."/>
            <person name="Andreopoulos B."/>
            <person name="Baker S."/>
            <person name="Barry K."/>
            <person name="Bills G."/>
            <person name="Bluhm B."/>
            <person name="Cannon C."/>
            <person name="Castanera R."/>
            <person name="Culley D."/>
            <person name="Daum C."/>
            <person name="Ezra D."/>
            <person name="Gonzalez J."/>
            <person name="Henrissat B."/>
            <person name="Kuo A."/>
            <person name="Liang C."/>
            <person name="Lipzen A."/>
            <person name="Lutzoni F."/>
            <person name="Magnuson J."/>
            <person name="Mondo S."/>
            <person name="Nolan M."/>
            <person name="Ohm R."/>
            <person name="Pangilinan J."/>
            <person name="Park H.-J."/>
            <person name="Ramirez L."/>
            <person name="Alfaro M."/>
            <person name="Sun H."/>
            <person name="Tritt A."/>
            <person name="Yoshinaga Y."/>
            <person name="Zwiers L.-H."/>
            <person name="Turgeon B."/>
            <person name="Goodwin S."/>
            <person name="Spatafora J."/>
            <person name="Crous P."/>
            <person name="Grigoriev I."/>
        </authorList>
    </citation>
    <scope>NUCLEOTIDE SEQUENCE</scope>
    <source>
        <strain evidence="2">HMLAC05119</strain>
    </source>
</reference>
<dbReference type="AlphaFoldDB" id="A0A6A5QTW1"/>
<organism evidence="2 3">
    <name type="scientific">Ampelomyces quisqualis</name>
    <name type="common">Powdery mildew agent</name>
    <dbReference type="NCBI Taxonomy" id="50730"/>
    <lineage>
        <taxon>Eukaryota</taxon>
        <taxon>Fungi</taxon>
        <taxon>Dikarya</taxon>
        <taxon>Ascomycota</taxon>
        <taxon>Pezizomycotina</taxon>
        <taxon>Dothideomycetes</taxon>
        <taxon>Pleosporomycetidae</taxon>
        <taxon>Pleosporales</taxon>
        <taxon>Pleosporineae</taxon>
        <taxon>Phaeosphaeriaceae</taxon>
        <taxon>Ampelomyces</taxon>
    </lineage>
</organism>
<evidence type="ECO:0000313" key="2">
    <source>
        <dbReference type="EMBL" id="KAF1918298.1"/>
    </source>
</evidence>